<dbReference type="RefSeq" id="WP_013820947.1">
    <property type="nucleotide sequence ID" value="NC_015572.1"/>
</dbReference>
<dbReference type="HOGENOM" id="CLU_2844847_0_0_6"/>
<dbReference type="Proteomes" id="UP000008888">
    <property type="component" value="Chromosome"/>
</dbReference>
<dbReference type="OrthoDB" id="9998066at2"/>
<name>G0A3W2_METMM</name>
<evidence type="ECO:0000313" key="2">
    <source>
        <dbReference type="Proteomes" id="UP000008888"/>
    </source>
</evidence>
<dbReference type="KEGG" id="mmt:Metme_4387"/>
<keyword evidence="2" id="KW-1185">Reference proteome</keyword>
<protein>
    <submittedName>
        <fullName evidence="1">Uncharacterized protein</fullName>
    </submittedName>
</protein>
<dbReference type="EMBL" id="CP002738">
    <property type="protein sequence ID" value="AEG02734.1"/>
    <property type="molecule type" value="Genomic_DNA"/>
</dbReference>
<evidence type="ECO:0000313" key="1">
    <source>
        <dbReference type="EMBL" id="AEG02734.1"/>
    </source>
</evidence>
<sequence length="65" mass="7161">MKKVRKMGCCSRCGDEMSDEELALLMGATCALCNHMQQEALQIRQEQPESAVSLPLLHAASVNVR</sequence>
<organism evidence="1 2">
    <name type="scientific">Methylomonas methanica (strain DSM 25384 / MC09)</name>
    <dbReference type="NCBI Taxonomy" id="857087"/>
    <lineage>
        <taxon>Bacteria</taxon>
        <taxon>Pseudomonadati</taxon>
        <taxon>Pseudomonadota</taxon>
        <taxon>Gammaproteobacteria</taxon>
        <taxon>Methylococcales</taxon>
        <taxon>Methylococcaceae</taxon>
        <taxon>Methylomonas</taxon>
    </lineage>
</organism>
<gene>
    <name evidence="1" type="ordered locus">Metme_4387</name>
</gene>
<accession>G0A3W2</accession>
<proteinExistence type="predicted"/>
<reference evidence="2" key="3">
    <citation type="submission" date="2011-05" db="EMBL/GenBank/DDBJ databases">
        <title>Complete sequence of Methylomonas methanica MC09.</title>
        <authorList>
            <consortium name="US DOE Joint Genome Institute"/>
            <person name="Lucas S."/>
            <person name="Han J."/>
            <person name="Lapidus A."/>
            <person name="Cheng J.-F."/>
            <person name="Goodwin L."/>
            <person name="Pitluck S."/>
            <person name="Peters L."/>
            <person name="Mikhailova N."/>
            <person name="Teshima H."/>
            <person name="Han C."/>
            <person name="Tapia R."/>
            <person name="Land M."/>
            <person name="Hauser L."/>
            <person name="Kyrpides N."/>
            <person name="Ivanova N."/>
            <person name="Pagani I."/>
            <person name="Stein L."/>
            <person name="Woyke T."/>
        </authorList>
    </citation>
    <scope>NUCLEOTIDE SEQUENCE [LARGE SCALE GENOMIC DNA]</scope>
    <source>
        <strain evidence="2">MC09</strain>
    </source>
</reference>
<dbReference type="AlphaFoldDB" id="G0A3W2"/>
<reference key="2">
    <citation type="submission" date="2011-05" db="EMBL/GenBank/DDBJ databases">
        <title>Complete genome sequence of the aerobic marine methanotroph Methylomonas methanica MC09.</title>
        <authorList>
            <person name="Boden R."/>
            <person name="Cunliffe M."/>
            <person name="Scanlan J."/>
            <person name="Moussard H."/>
            <person name="Kits K.D."/>
            <person name="Klotz M."/>
            <person name="Jetten M."/>
            <person name="Vuilleumier S."/>
            <person name="Han J."/>
            <person name="Peters L."/>
            <person name="Mikhailova N."/>
            <person name="Teshima H."/>
            <person name="Tapia R."/>
            <person name="Kyrpides N."/>
            <person name="Ivanova N."/>
            <person name="Pagani I."/>
            <person name="Cheng J.-F."/>
            <person name="Goodwin L."/>
            <person name="Han C."/>
            <person name="Hauser L."/>
            <person name="Land M."/>
            <person name="Lapidus A."/>
            <person name="Lucas S."/>
            <person name="Pitluck S."/>
            <person name="Woyke T."/>
            <person name="Stein L.Y."/>
            <person name="Murrell C."/>
        </authorList>
    </citation>
    <scope>NUCLEOTIDE SEQUENCE</scope>
    <source>
        <strain>MC09</strain>
    </source>
</reference>
<reference evidence="1 2" key="1">
    <citation type="journal article" date="2011" name="J. Bacteriol.">
        <title>Complete Genome Sequence of the Aerobic Marine Methanotroph Methylomonas methanica MC09.</title>
        <authorList>
            <person name="Boden R."/>
            <person name="Cunliffe M."/>
            <person name="Scanlan J."/>
            <person name="Moussard H."/>
            <person name="Kits K.D."/>
            <person name="Klotz M.G."/>
            <person name="Jetten M.S."/>
            <person name="Vuilleumier S."/>
            <person name="Han J."/>
            <person name="Peters L."/>
            <person name="Mikhailova N."/>
            <person name="Teshima H."/>
            <person name="Tapia R."/>
            <person name="Kyrpides N."/>
            <person name="Ivanova N."/>
            <person name="Pagani I."/>
            <person name="Cheng J.F."/>
            <person name="Goodwin L."/>
            <person name="Han C."/>
            <person name="Hauser L."/>
            <person name="Land M.L."/>
            <person name="Lapidus A."/>
            <person name="Lucas S."/>
            <person name="Pitluck S."/>
            <person name="Woyke T."/>
            <person name="Stein L."/>
            <person name="Murrell J.C."/>
        </authorList>
    </citation>
    <scope>NUCLEOTIDE SEQUENCE [LARGE SCALE GENOMIC DNA]</scope>
    <source>
        <strain evidence="1 2">MC09</strain>
    </source>
</reference>